<evidence type="ECO:0008006" key="4">
    <source>
        <dbReference type="Google" id="ProtNLM"/>
    </source>
</evidence>
<reference evidence="2 3" key="1">
    <citation type="submission" date="2022-07" db="EMBL/GenBank/DDBJ databases">
        <authorList>
            <person name="Abrouk D."/>
            <person name="Moenne-Loccoz Y."/>
            <person name="Todorovic I."/>
            <person name="Raicevic V."/>
            <person name="Jovicic-Petrovic J."/>
        </authorList>
    </citation>
    <scope>NUCLEOTIDE SEQUENCE [LARGE SCALE GENOMIC DNA]</scope>
    <source>
        <strain evidence="3">IT-P374</strain>
    </source>
</reference>
<gene>
    <name evidence="2" type="ORF">NN484_21435</name>
</gene>
<sequence>MSADQSAHHPLLRHRDGHPARVTFEELLYKREVYPVVAKSHLAGIVLLLALAPIAFLTDLLMVGTLTTVVLLIVSFVEWRVLRRFRAKQANAVVEH</sequence>
<name>A0ABY7Z846_9PSED</name>
<organism evidence="2 3">
    <name type="scientific">Pseudomonas serboccidentalis</name>
    <dbReference type="NCBI Taxonomy" id="2964670"/>
    <lineage>
        <taxon>Bacteria</taxon>
        <taxon>Pseudomonadati</taxon>
        <taxon>Pseudomonadota</taxon>
        <taxon>Gammaproteobacteria</taxon>
        <taxon>Pseudomonadales</taxon>
        <taxon>Pseudomonadaceae</taxon>
        <taxon>Pseudomonas</taxon>
    </lineage>
</organism>
<keyword evidence="3" id="KW-1185">Reference proteome</keyword>
<feature type="transmembrane region" description="Helical" evidence="1">
    <location>
        <begin position="36"/>
        <end position="54"/>
    </location>
</feature>
<proteinExistence type="predicted"/>
<keyword evidence="1" id="KW-0812">Transmembrane</keyword>
<protein>
    <recommendedName>
        <fullName evidence="4">Terminase</fullName>
    </recommendedName>
</protein>
<accession>A0ABY7Z846</accession>
<evidence type="ECO:0000256" key="1">
    <source>
        <dbReference type="SAM" id="Phobius"/>
    </source>
</evidence>
<keyword evidence="1" id="KW-0472">Membrane</keyword>
<dbReference type="RefSeq" id="WP_274657822.1">
    <property type="nucleotide sequence ID" value="NZ_CP101655.1"/>
</dbReference>
<dbReference type="EMBL" id="CP101655">
    <property type="protein sequence ID" value="WDR35048.1"/>
    <property type="molecule type" value="Genomic_DNA"/>
</dbReference>
<feature type="transmembrane region" description="Helical" evidence="1">
    <location>
        <begin position="60"/>
        <end position="79"/>
    </location>
</feature>
<dbReference type="Proteomes" id="UP001222282">
    <property type="component" value="Chromosome"/>
</dbReference>
<evidence type="ECO:0000313" key="3">
    <source>
        <dbReference type="Proteomes" id="UP001222282"/>
    </source>
</evidence>
<keyword evidence="1" id="KW-1133">Transmembrane helix</keyword>
<evidence type="ECO:0000313" key="2">
    <source>
        <dbReference type="EMBL" id="WDR35048.1"/>
    </source>
</evidence>